<comment type="function">
    <text evidence="9">Involved in protein export. Acts as a chaperone by maintaining the newly synthesized protein in an open conformation. Functions as a peptidyl-prolyl cis-trans isomerase.</text>
</comment>
<evidence type="ECO:0000256" key="9">
    <source>
        <dbReference type="HAMAP-Rule" id="MF_00303"/>
    </source>
</evidence>
<comment type="similarity">
    <text evidence="2 9 11">Belongs to the FKBP-type PPIase family. Tig subfamily.</text>
</comment>
<dbReference type="InterPro" id="IPR046357">
    <property type="entry name" value="PPIase_dom_sf"/>
</dbReference>
<dbReference type="EC" id="5.2.1.8" evidence="3 9"/>
<organism evidence="13 14">
    <name type="scientific">candidate division CPR1 bacterium GW2011_GWA2_42_17</name>
    <dbReference type="NCBI Taxonomy" id="1618341"/>
    <lineage>
        <taxon>Bacteria</taxon>
        <taxon>candidate division CPR1</taxon>
    </lineage>
</organism>
<evidence type="ECO:0000256" key="2">
    <source>
        <dbReference type="ARBA" id="ARBA00005464"/>
    </source>
</evidence>
<keyword evidence="9" id="KW-0963">Cytoplasm</keyword>
<gene>
    <name evidence="9" type="primary">tig</name>
    <name evidence="13" type="ORF">UV05_C0003G0010</name>
</gene>
<proteinExistence type="inferred from homology"/>
<dbReference type="GO" id="GO:0051083">
    <property type="term" value="P:'de novo' cotranslational protein folding"/>
    <property type="evidence" value="ECO:0007669"/>
    <property type="project" value="TreeGrafter"/>
</dbReference>
<reference evidence="13 14" key="1">
    <citation type="journal article" date="2015" name="Nature">
        <title>rRNA introns, odd ribosomes, and small enigmatic genomes across a large radiation of phyla.</title>
        <authorList>
            <person name="Brown C.T."/>
            <person name="Hug L.A."/>
            <person name="Thomas B.C."/>
            <person name="Sharon I."/>
            <person name="Castelle C.J."/>
            <person name="Singh A."/>
            <person name="Wilkins M.J."/>
            <person name="Williams K.H."/>
            <person name="Banfield J.F."/>
        </authorList>
    </citation>
    <scope>NUCLEOTIDE SEQUENCE [LARGE SCALE GENOMIC DNA]</scope>
</reference>
<dbReference type="InterPro" id="IPR008881">
    <property type="entry name" value="Trigger_fac_ribosome-bd_bac"/>
</dbReference>
<dbReference type="GO" id="GO:0043022">
    <property type="term" value="F:ribosome binding"/>
    <property type="evidence" value="ECO:0007669"/>
    <property type="project" value="TreeGrafter"/>
</dbReference>
<dbReference type="InterPro" id="IPR027304">
    <property type="entry name" value="Trigger_fact/SurA_dom_sf"/>
</dbReference>
<evidence type="ECO:0000256" key="1">
    <source>
        <dbReference type="ARBA" id="ARBA00000971"/>
    </source>
</evidence>
<evidence type="ECO:0000256" key="4">
    <source>
        <dbReference type="ARBA" id="ARBA00016902"/>
    </source>
</evidence>
<dbReference type="AlphaFoldDB" id="A0A0G1C4R2"/>
<evidence type="ECO:0000256" key="3">
    <source>
        <dbReference type="ARBA" id="ARBA00013194"/>
    </source>
</evidence>
<sequence length="429" mass="49794">MKHQINDISKTEKEITLELPAEEFDQFKDKVLKEVSQNTTLKGFRQGKAPQDMVKNILGKGERFLEDVIKEAVNYFWHDFMHDKNWIVAEGPEISIIKAAYQNPFIFKAKILIVPEFSIPKNYKNIVKKLKHKKIEIEDEEVERSLGWLRKSRANLTNVERRAQKGDSVEVDFTTKIKGQELKGGSAKEYKFILGEGKLLPGFEDNIVDMEAGQRKEFSLEMPKDFWNKEIQGAVIDCVVDLKKVEEVALPELTEEFAKTLGNFKDVKDLKNNIEKNLFTEKESEEKERWRMEVLEAISQKTDILIPEKLVERELSAMKDELMKNMASLGMSFGDYLKRLNKTEEEFLKSLRGQAQKRVAGALVLKALVKLENINIQDEEVEKYAQEQLMRWGYNKMGAEKKISPEDLRIYAKELLSNEKTFEFLESLV</sequence>
<dbReference type="Gene3D" id="3.30.70.1050">
    <property type="entry name" value="Trigger factor ribosome-binding domain"/>
    <property type="match status" value="1"/>
</dbReference>
<comment type="domain">
    <text evidence="9">Consists of 3 domains; the N-terminus binds the ribosome, the middle domain has PPIase activity, while the C-terminus has intrinsic chaperone activity on its own.</text>
</comment>
<keyword evidence="9 11" id="KW-0132">Cell division</keyword>
<comment type="catalytic activity">
    <reaction evidence="1 9 10">
        <text>[protein]-peptidylproline (omega=180) = [protein]-peptidylproline (omega=0)</text>
        <dbReference type="Rhea" id="RHEA:16237"/>
        <dbReference type="Rhea" id="RHEA-COMP:10747"/>
        <dbReference type="Rhea" id="RHEA-COMP:10748"/>
        <dbReference type="ChEBI" id="CHEBI:83833"/>
        <dbReference type="ChEBI" id="CHEBI:83834"/>
        <dbReference type="EC" id="5.2.1.8"/>
    </reaction>
</comment>
<keyword evidence="5 9" id="KW-0697">Rotamase</keyword>
<dbReference type="GO" id="GO:0015031">
    <property type="term" value="P:protein transport"/>
    <property type="evidence" value="ECO:0007669"/>
    <property type="project" value="UniProtKB-UniRule"/>
</dbReference>
<evidence type="ECO:0000313" key="14">
    <source>
        <dbReference type="Proteomes" id="UP000034875"/>
    </source>
</evidence>
<evidence type="ECO:0000256" key="8">
    <source>
        <dbReference type="ARBA" id="ARBA00029986"/>
    </source>
</evidence>
<dbReference type="InterPro" id="IPR036611">
    <property type="entry name" value="Trigger_fac_ribosome-bd_sf"/>
</dbReference>
<dbReference type="NCBIfam" id="TIGR00115">
    <property type="entry name" value="tig"/>
    <property type="match status" value="1"/>
</dbReference>
<evidence type="ECO:0000259" key="12">
    <source>
        <dbReference type="PROSITE" id="PS50059"/>
    </source>
</evidence>
<dbReference type="SUPFAM" id="SSF102735">
    <property type="entry name" value="Trigger factor ribosome-binding domain"/>
    <property type="match status" value="1"/>
</dbReference>
<keyword evidence="7 9" id="KW-0413">Isomerase</keyword>
<dbReference type="PROSITE" id="PS50059">
    <property type="entry name" value="FKBP_PPIASE"/>
    <property type="match status" value="1"/>
</dbReference>
<dbReference type="GO" id="GO:0003755">
    <property type="term" value="F:peptidyl-prolyl cis-trans isomerase activity"/>
    <property type="evidence" value="ECO:0007669"/>
    <property type="project" value="UniProtKB-UniRule"/>
</dbReference>
<dbReference type="HAMAP" id="MF_00303">
    <property type="entry name" value="Trigger_factor_Tig"/>
    <property type="match status" value="1"/>
</dbReference>
<keyword evidence="6 9" id="KW-0143">Chaperone</keyword>
<dbReference type="PANTHER" id="PTHR30560">
    <property type="entry name" value="TRIGGER FACTOR CHAPERONE AND PEPTIDYL-PROLYL CIS/TRANS ISOMERASE"/>
    <property type="match status" value="1"/>
</dbReference>
<name>A0A0G1C4R2_9BACT</name>
<dbReference type="InterPro" id="IPR037041">
    <property type="entry name" value="Trigger_fac_C_sf"/>
</dbReference>
<dbReference type="Pfam" id="PF05697">
    <property type="entry name" value="Trigger_N"/>
    <property type="match status" value="1"/>
</dbReference>
<dbReference type="PIRSF" id="PIRSF003095">
    <property type="entry name" value="Trigger_factor"/>
    <property type="match status" value="1"/>
</dbReference>
<dbReference type="EMBL" id="LCCZ01000003">
    <property type="protein sequence ID" value="KKS44618.1"/>
    <property type="molecule type" value="Genomic_DNA"/>
</dbReference>
<dbReference type="Proteomes" id="UP000034875">
    <property type="component" value="Unassembled WGS sequence"/>
</dbReference>
<protein>
    <recommendedName>
        <fullName evidence="4 9">Trigger factor</fullName>
        <shortName evidence="9">TF</shortName>
        <ecNumber evidence="3 9">5.2.1.8</ecNumber>
    </recommendedName>
    <alternativeName>
        <fullName evidence="8 9">PPIase</fullName>
    </alternativeName>
</protein>
<dbReference type="InterPro" id="IPR005215">
    <property type="entry name" value="Trig_fac"/>
</dbReference>
<dbReference type="InterPro" id="IPR001179">
    <property type="entry name" value="PPIase_FKBP_dom"/>
</dbReference>
<comment type="caution">
    <text evidence="13">The sequence shown here is derived from an EMBL/GenBank/DDBJ whole genome shotgun (WGS) entry which is preliminary data.</text>
</comment>
<evidence type="ECO:0000256" key="5">
    <source>
        <dbReference type="ARBA" id="ARBA00023110"/>
    </source>
</evidence>
<evidence type="ECO:0000256" key="7">
    <source>
        <dbReference type="ARBA" id="ARBA00023235"/>
    </source>
</evidence>
<dbReference type="GO" id="GO:0044183">
    <property type="term" value="F:protein folding chaperone"/>
    <property type="evidence" value="ECO:0007669"/>
    <property type="project" value="TreeGrafter"/>
</dbReference>
<dbReference type="Gene3D" id="3.10.50.40">
    <property type="match status" value="1"/>
</dbReference>
<dbReference type="Gene3D" id="1.10.3120.10">
    <property type="entry name" value="Trigger factor, C-terminal domain"/>
    <property type="match status" value="1"/>
</dbReference>
<accession>A0A0G1C4R2</accession>
<dbReference type="GO" id="GO:0051301">
    <property type="term" value="P:cell division"/>
    <property type="evidence" value="ECO:0007669"/>
    <property type="project" value="UniProtKB-KW"/>
</dbReference>
<keyword evidence="9 11" id="KW-0131">Cell cycle</keyword>
<dbReference type="Pfam" id="PF00254">
    <property type="entry name" value="FKBP_C"/>
    <property type="match status" value="1"/>
</dbReference>
<dbReference type="SUPFAM" id="SSF109998">
    <property type="entry name" value="Triger factor/SurA peptide-binding domain-like"/>
    <property type="match status" value="1"/>
</dbReference>
<feature type="domain" description="PPIase FKBP-type" evidence="12">
    <location>
        <begin position="166"/>
        <end position="251"/>
    </location>
</feature>
<evidence type="ECO:0000256" key="11">
    <source>
        <dbReference type="RuleBase" id="RU003914"/>
    </source>
</evidence>
<dbReference type="Pfam" id="PF05698">
    <property type="entry name" value="Trigger_C"/>
    <property type="match status" value="1"/>
</dbReference>
<comment type="subcellular location">
    <subcellularLocation>
        <location evidence="9">Cytoplasm</location>
    </subcellularLocation>
    <text evidence="9">About half TF is bound to the ribosome near the polypeptide exit tunnel while the other half is free in the cytoplasm.</text>
</comment>
<dbReference type="InterPro" id="IPR008880">
    <property type="entry name" value="Trigger_fac_C"/>
</dbReference>
<dbReference type="SUPFAM" id="SSF54534">
    <property type="entry name" value="FKBP-like"/>
    <property type="match status" value="1"/>
</dbReference>
<dbReference type="GO" id="GO:0043335">
    <property type="term" value="P:protein unfolding"/>
    <property type="evidence" value="ECO:0007669"/>
    <property type="project" value="TreeGrafter"/>
</dbReference>
<dbReference type="GO" id="GO:0005737">
    <property type="term" value="C:cytoplasm"/>
    <property type="evidence" value="ECO:0007669"/>
    <property type="project" value="UniProtKB-SubCell"/>
</dbReference>
<evidence type="ECO:0000256" key="6">
    <source>
        <dbReference type="ARBA" id="ARBA00023186"/>
    </source>
</evidence>
<dbReference type="PANTHER" id="PTHR30560:SF3">
    <property type="entry name" value="TRIGGER FACTOR-LIKE PROTEIN TIG, CHLOROPLASTIC"/>
    <property type="match status" value="1"/>
</dbReference>
<evidence type="ECO:0000256" key="10">
    <source>
        <dbReference type="PROSITE-ProRule" id="PRU00277"/>
    </source>
</evidence>
<evidence type="ECO:0000313" key="13">
    <source>
        <dbReference type="EMBL" id="KKS44618.1"/>
    </source>
</evidence>